<dbReference type="CDD" id="cd23659">
    <property type="entry name" value="USP_At3g01520-like"/>
    <property type="match status" value="1"/>
</dbReference>
<gene>
    <name evidence="2" type="ORF">HDID_LOCUS4740</name>
</gene>
<dbReference type="SUPFAM" id="SSF52402">
    <property type="entry name" value="Adenine nucleotide alpha hydrolases-like"/>
    <property type="match status" value="1"/>
</dbReference>
<evidence type="ECO:0000313" key="4">
    <source>
        <dbReference type="WBParaSite" id="HDID_0000474201-mRNA-1"/>
    </source>
</evidence>
<dbReference type="InterPro" id="IPR014729">
    <property type="entry name" value="Rossmann-like_a/b/a_fold"/>
</dbReference>
<dbReference type="AlphaFoldDB" id="A0A0R3SIH7"/>
<dbReference type="InterPro" id="IPR006015">
    <property type="entry name" value="Universal_stress_UspA"/>
</dbReference>
<reference evidence="2 3" key="2">
    <citation type="submission" date="2018-11" db="EMBL/GenBank/DDBJ databases">
        <authorList>
            <consortium name="Pathogen Informatics"/>
        </authorList>
    </citation>
    <scope>NUCLEOTIDE SEQUENCE [LARGE SCALE GENOMIC DNA]</scope>
</reference>
<evidence type="ECO:0000313" key="2">
    <source>
        <dbReference type="EMBL" id="VDL54726.1"/>
    </source>
</evidence>
<dbReference type="PRINTS" id="PR01438">
    <property type="entry name" value="UNVRSLSTRESS"/>
</dbReference>
<accession>A0A0R3SIH7</accession>
<dbReference type="PANTHER" id="PTHR46989:SF3">
    <property type="entry name" value="USPA DOMAIN-CONTAINING PROTEIN"/>
    <property type="match status" value="1"/>
</dbReference>
<dbReference type="OrthoDB" id="843225at2759"/>
<evidence type="ECO:0000313" key="3">
    <source>
        <dbReference type="Proteomes" id="UP000274504"/>
    </source>
</evidence>
<proteinExistence type="predicted"/>
<protein>
    <submittedName>
        <fullName evidence="4">Usp domain-containing protein</fullName>
    </submittedName>
</protein>
<dbReference type="WBParaSite" id="HDID_0000474201-mRNA-1">
    <property type="protein sequence ID" value="HDID_0000474201-mRNA-1"/>
    <property type="gene ID" value="HDID_0000474201"/>
</dbReference>
<dbReference type="Proteomes" id="UP000274504">
    <property type="component" value="Unassembled WGS sequence"/>
</dbReference>
<dbReference type="PANTHER" id="PTHR46989">
    <property type="entry name" value="USP DOMAIN-CONTAINING PROTEIN"/>
    <property type="match status" value="1"/>
</dbReference>
<dbReference type="STRING" id="6216.A0A0R3SIH7"/>
<name>A0A0R3SIH7_HYMDI</name>
<evidence type="ECO:0000259" key="1">
    <source>
        <dbReference type="Pfam" id="PF00582"/>
    </source>
</evidence>
<feature type="domain" description="UspA" evidence="1">
    <location>
        <begin position="21"/>
        <end position="104"/>
    </location>
</feature>
<dbReference type="Gene3D" id="3.40.50.620">
    <property type="entry name" value="HUPs"/>
    <property type="match status" value="1"/>
</dbReference>
<sequence>MVLTVDNPENLAQATNDFSLNFNDAAATTTKYAKLAETAGVSEFKTEILADSSVGEAVLRLATECQANMIIVGSRSAGAFRRTLLGDISRYLVTHSSIPVLMVPAADRSTSITIAG</sequence>
<reference evidence="4" key="1">
    <citation type="submission" date="2017-02" db="UniProtKB">
        <authorList>
            <consortium name="WormBaseParasite"/>
        </authorList>
    </citation>
    <scope>IDENTIFICATION</scope>
</reference>
<organism evidence="4">
    <name type="scientific">Hymenolepis diminuta</name>
    <name type="common">Rat tapeworm</name>
    <dbReference type="NCBI Taxonomy" id="6216"/>
    <lineage>
        <taxon>Eukaryota</taxon>
        <taxon>Metazoa</taxon>
        <taxon>Spiralia</taxon>
        <taxon>Lophotrochozoa</taxon>
        <taxon>Platyhelminthes</taxon>
        <taxon>Cestoda</taxon>
        <taxon>Eucestoda</taxon>
        <taxon>Cyclophyllidea</taxon>
        <taxon>Hymenolepididae</taxon>
        <taxon>Hymenolepis</taxon>
    </lineage>
</organism>
<dbReference type="InterPro" id="IPR006016">
    <property type="entry name" value="UspA"/>
</dbReference>
<dbReference type="Pfam" id="PF00582">
    <property type="entry name" value="Usp"/>
    <property type="match status" value="1"/>
</dbReference>
<dbReference type="EMBL" id="UYSG01001956">
    <property type="protein sequence ID" value="VDL54726.1"/>
    <property type="molecule type" value="Genomic_DNA"/>
</dbReference>